<protein>
    <submittedName>
        <fullName evidence="1">Bifunctional phosphopantothenoylcysteine decarboxylase/phosphopantothenate synthase</fullName>
    </submittedName>
</protein>
<proteinExistence type="predicted"/>
<evidence type="ECO:0000313" key="1">
    <source>
        <dbReference type="EMBL" id="ASO18917.1"/>
    </source>
</evidence>
<dbReference type="Pfam" id="PF02441">
    <property type="entry name" value="Flavoprotein"/>
    <property type="match status" value="1"/>
</dbReference>
<dbReference type="KEGG" id="ahg:AHOG_06325"/>
<sequence length="197" mass="20216">MTAGRTATESAVRPPMVGVVAAAAGGLSGLRIGLVEPVLARGWRVGVTLTPTAARWLTAIGEVEALAAATGFPVRSESRLPEEPRPHPPVDCYVLAPASANTVAKLALGIGDNQALTQVGEALGDVRVPVVVSPRVNAAQARHPAWSGHLAALRLAGARLVDGAGEFPLTEPADEPERGLPWSSVLAAVVEAVDARK</sequence>
<dbReference type="SUPFAM" id="SSF52507">
    <property type="entry name" value="Homo-oligomeric flavin-containing Cys decarboxylases, HFCD"/>
    <property type="match status" value="1"/>
</dbReference>
<dbReference type="InterPro" id="IPR003382">
    <property type="entry name" value="Flavoprotein"/>
</dbReference>
<dbReference type="GO" id="GO:0003824">
    <property type="term" value="F:catalytic activity"/>
    <property type="evidence" value="ECO:0007669"/>
    <property type="project" value="InterPro"/>
</dbReference>
<reference evidence="1 2" key="1">
    <citation type="submission" date="2017-07" db="EMBL/GenBank/DDBJ databases">
        <title>Complete genome sequence of Actinoalloteichus hoggarensis DSM 45943, type strain of Actinoalloteichus hoggarensis.</title>
        <authorList>
            <person name="Ruckert C."/>
            <person name="Nouioui I."/>
            <person name="Willmese J."/>
            <person name="van Wezel G."/>
            <person name="Klenk H.-P."/>
            <person name="Kalinowski J."/>
            <person name="Zotchev S.B."/>
        </authorList>
    </citation>
    <scope>NUCLEOTIDE SEQUENCE [LARGE SCALE GENOMIC DNA]</scope>
    <source>
        <strain evidence="1 2">DSM 45943</strain>
    </source>
</reference>
<dbReference type="AlphaFoldDB" id="A0A221VZH5"/>
<dbReference type="InterPro" id="IPR036551">
    <property type="entry name" value="Flavin_trans-like"/>
</dbReference>
<name>A0A221VZH5_9PSEU</name>
<accession>A0A221VZH5</accession>
<organism evidence="1 2">
    <name type="scientific">Actinoalloteichus hoggarensis</name>
    <dbReference type="NCBI Taxonomy" id="1470176"/>
    <lineage>
        <taxon>Bacteria</taxon>
        <taxon>Bacillati</taxon>
        <taxon>Actinomycetota</taxon>
        <taxon>Actinomycetes</taxon>
        <taxon>Pseudonocardiales</taxon>
        <taxon>Pseudonocardiaceae</taxon>
        <taxon>Actinoalloteichus</taxon>
    </lineage>
</organism>
<dbReference type="EMBL" id="CP022521">
    <property type="protein sequence ID" value="ASO18917.1"/>
    <property type="molecule type" value="Genomic_DNA"/>
</dbReference>
<dbReference type="RefSeq" id="WP_245856589.1">
    <property type="nucleotide sequence ID" value="NZ_CP022521.1"/>
</dbReference>
<evidence type="ECO:0000313" key="2">
    <source>
        <dbReference type="Proteomes" id="UP000204221"/>
    </source>
</evidence>
<gene>
    <name evidence="1" type="ORF">AHOG_06325</name>
</gene>
<dbReference type="Gene3D" id="3.40.50.1950">
    <property type="entry name" value="Flavin prenyltransferase-like"/>
    <property type="match status" value="1"/>
</dbReference>
<dbReference type="Proteomes" id="UP000204221">
    <property type="component" value="Chromosome"/>
</dbReference>
<keyword evidence="2" id="KW-1185">Reference proteome</keyword>